<dbReference type="GO" id="GO:0022857">
    <property type="term" value="F:transmembrane transporter activity"/>
    <property type="evidence" value="ECO:0007669"/>
    <property type="project" value="TreeGrafter"/>
</dbReference>
<gene>
    <name evidence="9" type="ORF">SAMN05660236_5923</name>
</gene>
<evidence type="ECO:0000313" key="9">
    <source>
        <dbReference type="EMBL" id="SKC89744.1"/>
    </source>
</evidence>
<feature type="transmembrane region" description="Helical" evidence="6">
    <location>
        <begin position="673"/>
        <end position="696"/>
    </location>
</feature>
<evidence type="ECO:0000259" key="7">
    <source>
        <dbReference type="Pfam" id="PF02687"/>
    </source>
</evidence>
<dbReference type="PANTHER" id="PTHR30572:SF18">
    <property type="entry name" value="ABC-TYPE MACROLIDE FAMILY EXPORT SYSTEM PERMEASE COMPONENT 2"/>
    <property type="match status" value="1"/>
</dbReference>
<dbReference type="AlphaFoldDB" id="A0A1T5MNZ9"/>
<protein>
    <submittedName>
        <fullName evidence="9">Putative ABC transport system permease protein</fullName>
    </submittedName>
</protein>
<evidence type="ECO:0000256" key="2">
    <source>
        <dbReference type="ARBA" id="ARBA00022475"/>
    </source>
</evidence>
<sequence length="796" mass="87280">MLKSYFISGLRNLLKQKGYSFIKIIGLAFGLAASMVIYLYIVEDLSYDTFHTHYARIVRVLTIDSAEGVSSKLVGVTQPRLAPAAEEELPEVVKSVRFTGGGRYDLSYHDKPLKCEAAFRVDPSVFEVFDFPIVDGATTGALDKPGSIVITQTLAKKIFGDESPIGKTVKLNQNTDLNVTAVLADLPKNSHLQFDLLHSLVPGQNEDGLRQALDTWQGIFCFSYLLLDKPANVAELNTKLKAISTKNNAYQFFTPVVQPLQDVHLQSKEILFETNANKSDVLNVYVLSTIAVLILILAAVNFMNLVTAKSAGRAKEVGMRKVIGAVRQQLIAQHLIESILVTCMAAVIAVAAVLVVVPLLNNAYQRFADVTVLLQPQSILILTALVLSVGILAGLYPAFILSSFKPILVLKGAFKNSEGGIRLRKVLVVLQFTISIALMVGTGIVYQQMRFIYTSDLGYSREQVITLQQNGQIVANASTLKNELLSKPAVISAGTSSARMGQQLGRTNIFPEGSVSAETNIISSIMVADENFIPTMGITIADGRNFSLDYDDSLSMIINEEMARFLKWNDPVGRKISLQSGATVNDLTTYTVVGIVKDFHFATIRHKLEPMFMLYNKDNASMAVKVKAENMKATIAFIEETWKKVNPGTTFEYAFLDEQFANLYRNEQAFANMFTHFTALAIIIAGLGLFALSAFTAEQRRKEIGIRKVLGASNASIFYKLSAEFVVLIAISFIIASMISYFVMSQWLKDFQYSISIGAGIFILAGASSILIALITISFQAVKAALSNPVDALRSE</sequence>
<dbReference type="InterPro" id="IPR003838">
    <property type="entry name" value="ABC3_permease_C"/>
</dbReference>
<dbReference type="PANTHER" id="PTHR30572">
    <property type="entry name" value="MEMBRANE COMPONENT OF TRANSPORTER-RELATED"/>
    <property type="match status" value="1"/>
</dbReference>
<keyword evidence="10" id="KW-1185">Reference proteome</keyword>
<dbReference type="InterPro" id="IPR025857">
    <property type="entry name" value="MacB_PCD"/>
</dbReference>
<feature type="domain" description="MacB-like periplasmic core" evidence="8">
    <location>
        <begin position="20"/>
        <end position="242"/>
    </location>
</feature>
<name>A0A1T5MNZ9_9BACT</name>
<dbReference type="Pfam" id="PF12704">
    <property type="entry name" value="MacB_PCD"/>
    <property type="match status" value="2"/>
</dbReference>
<feature type="transmembrane region" description="Helical" evidence="6">
    <location>
        <begin position="21"/>
        <end position="41"/>
    </location>
</feature>
<evidence type="ECO:0000259" key="8">
    <source>
        <dbReference type="Pfam" id="PF12704"/>
    </source>
</evidence>
<proteinExistence type="predicted"/>
<keyword evidence="2" id="KW-1003">Cell membrane</keyword>
<comment type="subcellular location">
    <subcellularLocation>
        <location evidence="1">Cell membrane</location>
        <topology evidence="1">Multi-pass membrane protein</topology>
    </subcellularLocation>
</comment>
<dbReference type="OrthoDB" id="5933722at2"/>
<evidence type="ECO:0000256" key="5">
    <source>
        <dbReference type="ARBA" id="ARBA00023136"/>
    </source>
</evidence>
<feature type="transmembrane region" description="Helical" evidence="6">
    <location>
        <begin position="717"/>
        <end position="743"/>
    </location>
</feature>
<evidence type="ECO:0000313" key="10">
    <source>
        <dbReference type="Proteomes" id="UP000190961"/>
    </source>
</evidence>
<accession>A0A1T5MNZ9</accession>
<dbReference type="RefSeq" id="WP_079690405.1">
    <property type="nucleotide sequence ID" value="NZ_FUZU01000005.1"/>
</dbReference>
<feature type="transmembrane region" description="Helical" evidence="6">
    <location>
        <begin position="339"/>
        <end position="359"/>
    </location>
</feature>
<feature type="transmembrane region" description="Helical" evidence="6">
    <location>
        <begin position="379"/>
        <end position="404"/>
    </location>
</feature>
<evidence type="ECO:0000256" key="6">
    <source>
        <dbReference type="SAM" id="Phobius"/>
    </source>
</evidence>
<feature type="transmembrane region" description="Helical" evidence="6">
    <location>
        <begin position="425"/>
        <end position="446"/>
    </location>
</feature>
<evidence type="ECO:0000256" key="4">
    <source>
        <dbReference type="ARBA" id="ARBA00022989"/>
    </source>
</evidence>
<feature type="transmembrane region" description="Helical" evidence="6">
    <location>
        <begin position="284"/>
        <end position="306"/>
    </location>
</feature>
<evidence type="ECO:0000256" key="1">
    <source>
        <dbReference type="ARBA" id="ARBA00004651"/>
    </source>
</evidence>
<feature type="domain" description="MacB-like periplasmic core" evidence="8">
    <location>
        <begin position="427"/>
        <end position="599"/>
    </location>
</feature>
<keyword evidence="5 6" id="KW-0472">Membrane</keyword>
<feature type="domain" description="ABC3 transporter permease C-terminal" evidence="7">
    <location>
        <begin position="289"/>
        <end position="404"/>
    </location>
</feature>
<dbReference type="InterPro" id="IPR050250">
    <property type="entry name" value="Macrolide_Exporter_MacB"/>
</dbReference>
<reference evidence="9 10" key="1">
    <citation type="submission" date="2017-02" db="EMBL/GenBank/DDBJ databases">
        <authorList>
            <person name="Peterson S.W."/>
        </authorList>
    </citation>
    <scope>NUCLEOTIDE SEQUENCE [LARGE SCALE GENOMIC DNA]</scope>
    <source>
        <strain evidence="9 10">DSM 25262</strain>
    </source>
</reference>
<dbReference type="STRING" id="688867.SAMN05660236_5923"/>
<keyword evidence="4 6" id="KW-1133">Transmembrane helix</keyword>
<dbReference type="Proteomes" id="UP000190961">
    <property type="component" value="Unassembled WGS sequence"/>
</dbReference>
<dbReference type="GO" id="GO:0005886">
    <property type="term" value="C:plasma membrane"/>
    <property type="evidence" value="ECO:0007669"/>
    <property type="project" value="UniProtKB-SubCell"/>
</dbReference>
<dbReference type="Pfam" id="PF02687">
    <property type="entry name" value="FtsX"/>
    <property type="match status" value="2"/>
</dbReference>
<dbReference type="EMBL" id="FUZU01000005">
    <property type="protein sequence ID" value="SKC89744.1"/>
    <property type="molecule type" value="Genomic_DNA"/>
</dbReference>
<feature type="domain" description="ABC3 transporter permease C-terminal" evidence="7">
    <location>
        <begin position="677"/>
        <end position="784"/>
    </location>
</feature>
<keyword evidence="3 6" id="KW-0812">Transmembrane</keyword>
<organism evidence="9 10">
    <name type="scientific">Ohtaekwangia koreensis</name>
    <dbReference type="NCBI Taxonomy" id="688867"/>
    <lineage>
        <taxon>Bacteria</taxon>
        <taxon>Pseudomonadati</taxon>
        <taxon>Bacteroidota</taxon>
        <taxon>Cytophagia</taxon>
        <taxon>Cytophagales</taxon>
        <taxon>Fulvivirgaceae</taxon>
        <taxon>Ohtaekwangia</taxon>
    </lineage>
</organism>
<evidence type="ECO:0000256" key="3">
    <source>
        <dbReference type="ARBA" id="ARBA00022692"/>
    </source>
</evidence>
<feature type="transmembrane region" description="Helical" evidence="6">
    <location>
        <begin position="755"/>
        <end position="777"/>
    </location>
</feature>